<evidence type="ECO:0000256" key="2">
    <source>
        <dbReference type="ARBA" id="ARBA00022989"/>
    </source>
</evidence>
<feature type="transmembrane region" description="Helical" evidence="4">
    <location>
        <begin position="176"/>
        <end position="194"/>
    </location>
</feature>
<dbReference type="GO" id="GO:0022857">
    <property type="term" value="F:transmembrane transporter activity"/>
    <property type="evidence" value="ECO:0007669"/>
    <property type="project" value="InterPro"/>
</dbReference>
<dbReference type="Gene3D" id="1.20.1250.20">
    <property type="entry name" value="MFS general substrate transporter like domains"/>
    <property type="match status" value="2"/>
</dbReference>
<dbReference type="GO" id="GO:0005886">
    <property type="term" value="C:plasma membrane"/>
    <property type="evidence" value="ECO:0007669"/>
    <property type="project" value="TreeGrafter"/>
</dbReference>
<feature type="transmembrane region" description="Helical" evidence="4">
    <location>
        <begin position="147"/>
        <end position="170"/>
    </location>
</feature>
<feature type="transmembrane region" description="Helical" evidence="4">
    <location>
        <begin position="87"/>
        <end position="103"/>
    </location>
</feature>
<dbReference type="Pfam" id="PF07690">
    <property type="entry name" value="MFS_1"/>
    <property type="match status" value="1"/>
</dbReference>
<dbReference type="PANTHER" id="PTHR43129:SF1">
    <property type="entry name" value="FOSMIDOMYCIN RESISTANCE PROTEIN"/>
    <property type="match status" value="1"/>
</dbReference>
<keyword evidence="3 4" id="KW-0472">Membrane</keyword>
<evidence type="ECO:0000313" key="7">
    <source>
        <dbReference type="Proteomes" id="UP000216913"/>
    </source>
</evidence>
<feature type="transmembrane region" description="Helical" evidence="4">
    <location>
        <begin position="442"/>
        <end position="464"/>
    </location>
</feature>
<dbReference type="OrthoDB" id="8520784at2"/>
<dbReference type="InterPro" id="IPR036259">
    <property type="entry name" value="MFS_trans_sf"/>
</dbReference>
<feature type="transmembrane region" description="Helical" evidence="4">
    <location>
        <begin position="416"/>
        <end position="436"/>
    </location>
</feature>
<feature type="transmembrane region" description="Helical" evidence="4">
    <location>
        <begin position="354"/>
        <end position="372"/>
    </location>
</feature>
<dbReference type="SUPFAM" id="SSF103473">
    <property type="entry name" value="MFS general substrate transporter"/>
    <property type="match status" value="1"/>
</dbReference>
<dbReference type="InterPro" id="IPR011701">
    <property type="entry name" value="MFS"/>
</dbReference>
<keyword evidence="1 4" id="KW-0812">Transmembrane</keyword>
<protein>
    <submittedName>
        <fullName evidence="6">MFS transporter</fullName>
    </submittedName>
</protein>
<feature type="transmembrane region" description="Helical" evidence="4">
    <location>
        <begin position="286"/>
        <end position="307"/>
    </location>
</feature>
<keyword evidence="7" id="KW-1185">Reference proteome</keyword>
<reference evidence="6 7" key="1">
    <citation type="submission" date="2017-05" db="EMBL/GenBank/DDBJ databases">
        <title>Complete and WGS of Bordetella genogroups.</title>
        <authorList>
            <person name="Spilker T."/>
            <person name="LiPuma J."/>
        </authorList>
    </citation>
    <scope>NUCLEOTIDE SEQUENCE [LARGE SCALE GENOMIC DNA]</scope>
    <source>
        <strain evidence="6 7">AU10456</strain>
    </source>
</reference>
<proteinExistence type="predicted"/>
<gene>
    <name evidence="6" type="ORF">CAL25_13460</name>
</gene>
<dbReference type="RefSeq" id="WP_094800698.1">
    <property type="nucleotide sequence ID" value="NZ_NEVP01000007.1"/>
</dbReference>
<evidence type="ECO:0000256" key="1">
    <source>
        <dbReference type="ARBA" id="ARBA00022692"/>
    </source>
</evidence>
<dbReference type="InterPro" id="IPR020846">
    <property type="entry name" value="MFS_dom"/>
</dbReference>
<accession>A0A261TKZ2</accession>
<evidence type="ECO:0000256" key="3">
    <source>
        <dbReference type="ARBA" id="ARBA00023136"/>
    </source>
</evidence>
<name>A0A261TKZ2_9BORD</name>
<feature type="transmembrane region" description="Helical" evidence="4">
    <location>
        <begin position="22"/>
        <end position="40"/>
    </location>
</feature>
<feature type="domain" description="Major facilitator superfamily (MFS) profile" evidence="5">
    <location>
        <begin position="22"/>
        <end position="467"/>
    </location>
</feature>
<evidence type="ECO:0000313" key="6">
    <source>
        <dbReference type="EMBL" id="OZI50316.1"/>
    </source>
</evidence>
<feature type="transmembrane region" description="Helical" evidence="4">
    <location>
        <begin position="327"/>
        <end position="347"/>
    </location>
</feature>
<dbReference type="AlphaFoldDB" id="A0A261TKZ2"/>
<dbReference type="PANTHER" id="PTHR43129">
    <property type="entry name" value="FOSMIDOMYCIN RESISTANCE PROTEIN"/>
    <property type="match status" value="1"/>
</dbReference>
<dbReference type="EMBL" id="NEVP01000007">
    <property type="protein sequence ID" value="OZI50316.1"/>
    <property type="molecule type" value="Genomic_DNA"/>
</dbReference>
<evidence type="ECO:0000259" key="5">
    <source>
        <dbReference type="PROSITE" id="PS50850"/>
    </source>
</evidence>
<dbReference type="Proteomes" id="UP000216913">
    <property type="component" value="Unassembled WGS sequence"/>
</dbReference>
<sequence>MNTAVDTAPLDSPDLRRRDWQTIMLIGVAHASSHFFQLLLPSLYVSLGQEFGLDFARLGLLVSVFYVVSGVGQASSGFVVDRIGARPVLWFGLAAFVLSASLIGAANGYAMLMLAAVIGGIGNSIFHPADYSLINHRVSPARLGHAFSLHGLTGNLGWALTPVFITSITLLANWRVAAFSAAALVAVVLLLTILGRRLLADEDDADEVSGAAASGVAASGAAASGGTSATAGIATPGIAAPGVATPGVAAAATSAAAASAAAAPARPAAPSASAWQTLQDLLARPALWGAFLFFACTSVALSSVQNYTIPLLQQLYDLSKVVASGALSGYMVASAVGMAAGGFLVSATPRTERTVTAALLMAGLTLVVLAMGWVPASLAAGVVAVAGFCAGVAAPSRDMLIRRVTPKGATGSVYGLVYSGMDVGSAFGPLAFGLLLDAGLSHGPWVGAGIAFALGAVLAQWIAIQARRAA</sequence>
<evidence type="ECO:0000256" key="4">
    <source>
        <dbReference type="SAM" id="Phobius"/>
    </source>
</evidence>
<comment type="caution">
    <text evidence="6">The sequence shown here is derived from an EMBL/GenBank/DDBJ whole genome shotgun (WGS) entry which is preliminary data.</text>
</comment>
<feature type="transmembrane region" description="Helical" evidence="4">
    <location>
        <begin position="109"/>
        <end position="126"/>
    </location>
</feature>
<keyword evidence="2 4" id="KW-1133">Transmembrane helix</keyword>
<feature type="transmembrane region" description="Helical" evidence="4">
    <location>
        <begin position="60"/>
        <end position="80"/>
    </location>
</feature>
<feature type="transmembrane region" description="Helical" evidence="4">
    <location>
        <begin position="378"/>
        <end position="395"/>
    </location>
</feature>
<dbReference type="PROSITE" id="PS50850">
    <property type="entry name" value="MFS"/>
    <property type="match status" value="1"/>
</dbReference>
<organism evidence="6 7">
    <name type="scientific">Bordetella genomosp. 5</name>
    <dbReference type="NCBI Taxonomy" id="1395608"/>
    <lineage>
        <taxon>Bacteria</taxon>
        <taxon>Pseudomonadati</taxon>
        <taxon>Pseudomonadota</taxon>
        <taxon>Betaproteobacteria</taxon>
        <taxon>Burkholderiales</taxon>
        <taxon>Alcaligenaceae</taxon>
        <taxon>Bordetella</taxon>
    </lineage>
</organism>